<dbReference type="InterPro" id="IPR027417">
    <property type="entry name" value="P-loop_NTPase"/>
</dbReference>
<name>A0ABR9TDF9_9FLAO</name>
<evidence type="ECO:0000313" key="2">
    <source>
        <dbReference type="EMBL" id="MBE8723383.1"/>
    </source>
</evidence>
<dbReference type="Gene3D" id="3.40.50.300">
    <property type="entry name" value="P-loop containing nucleotide triphosphate hydrolases"/>
    <property type="match status" value="2"/>
</dbReference>
<dbReference type="Pfam" id="PF07728">
    <property type="entry name" value="AAA_5"/>
    <property type="match status" value="1"/>
</dbReference>
<dbReference type="InterPro" id="IPR052934">
    <property type="entry name" value="Methyl-DNA_Rec/Restrict_Enz"/>
</dbReference>
<dbReference type="Proteomes" id="UP000640614">
    <property type="component" value="Unassembled WGS sequence"/>
</dbReference>
<evidence type="ECO:0000313" key="3">
    <source>
        <dbReference type="Proteomes" id="UP000640614"/>
    </source>
</evidence>
<comment type="caution">
    <text evidence="2">The sequence shown here is derived from an EMBL/GenBank/DDBJ whole genome shotgun (WGS) entry which is preliminary data.</text>
</comment>
<feature type="domain" description="ATPase dynein-related AAA" evidence="1">
    <location>
        <begin position="669"/>
        <end position="754"/>
    </location>
</feature>
<dbReference type="PANTHER" id="PTHR37291:SF1">
    <property type="entry name" value="TYPE IV METHYL-DIRECTED RESTRICTION ENZYME ECOKMCRB SUBUNIT"/>
    <property type="match status" value="1"/>
</dbReference>
<dbReference type="EMBL" id="PRDM01000001">
    <property type="protein sequence ID" value="MBE8723383.1"/>
    <property type="molecule type" value="Genomic_DNA"/>
</dbReference>
<dbReference type="SUPFAM" id="SSF52540">
    <property type="entry name" value="P-loop containing nucleoside triphosphate hydrolases"/>
    <property type="match status" value="1"/>
</dbReference>
<accession>A0ABR9TDF9</accession>
<organism evidence="2 3">
    <name type="scientific">Flavobacterium hungaricum</name>
    <dbReference type="NCBI Taxonomy" id="2082725"/>
    <lineage>
        <taxon>Bacteria</taxon>
        <taxon>Pseudomonadati</taxon>
        <taxon>Bacteroidota</taxon>
        <taxon>Flavobacteriia</taxon>
        <taxon>Flavobacteriales</taxon>
        <taxon>Flavobacteriaceae</taxon>
        <taxon>Flavobacterium</taxon>
    </lineage>
</organism>
<gene>
    <name evidence="2" type="ORF">C4F50_00370</name>
</gene>
<reference evidence="2 3" key="1">
    <citation type="submission" date="2018-07" db="EMBL/GenBank/DDBJ databases">
        <title>Genome assembly of strain KB82.</title>
        <authorList>
            <person name="Kukolya J."/>
            <person name="Horvath B."/>
            <person name="Nagy I."/>
            <person name="Toth A."/>
        </authorList>
    </citation>
    <scope>NUCLEOTIDE SEQUENCE [LARGE SCALE GENOMIC DNA]</scope>
    <source>
        <strain evidence="2 3">Kb82</strain>
    </source>
</reference>
<dbReference type="PANTHER" id="PTHR37291">
    <property type="entry name" value="5-METHYLCYTOSINE-SPECIFIC RESTRICTION ENZYME B"/>
    <property type="match status" value="1"/>
</dbReference>
<protein>
    <recommendedName>
        <fullName evidence="1">ATPase dynein-related AAA domain-containing protein</fullName>
    </recommendedName>
</protein>
<proteinExistence type="predicted"/>
<sequence>MIFRPNDITKEHVLKAIEKIENENIQLIPPTRWETIINNKSYPPKEVMRYAHQEMSGEKVWNYGGGESTNKYLKRFEFQVVEIENDPNKKLIKEYKKYISEGGLKEEIYKWNLIAQFKGRPNPNAEDFYEEIKAIHFANLIYPVGQAVIKHLAQARTVPYKNCFNVLFDQDKPLPYRIKYFNEETLKIYREIVFEEKFSHHQDERTMATFLTYFNPEQYTFYKHSFYQKYCDLLGIKPRKKGEKYVHYLELIDNLIDEYINEDLELIDLVRSKIPVSSFIDVNHKILAQDILYQSLDGQLGTTKKYWRIGTKDKKRSYWEIMKNGNKIGIGWTEIGDLDNSTVKSKEEVKKLLRNAGFFKDDNLNLSKKAGEIFNFYSNVKVGDVILAQDGETILGIGIIKDDYYYNTEDIFSHQKIVDWKVFNVGFKNSQGNQTTVFQVTNSNIIDKVDTLLNHENRILMEKLNNLEDKPLNQILYGPPGTGKTYNTVLEAAKIISEIEIEDYDHALEIFNNNLGDQIEFITFHQNYSYEDFIQGLRPDTENGNALTFEKKDGVFKRIADRALKNLLASKNPSTAKRDFNLVFQELIQPLNDGDVEEIEIKMKKTSFYITEVGEKSIAFRKNVGDSEHTLSINTLNKMYDNGVNDIILGGLQPYYNPVLQLLLEKGKSHLTSVEEKSYVIIIDEINRANISRVFGELITLIEEDKRSHGDIPMKVTLPSGDSFTVPSNLYIIGTMNTSDKSISLLDIALRRRFEFIPMYPIYEGLGKTVNDSDFLRKLNEVITKRKSRDFTIGHAYFMGEKYSFEKTINNKVIPLLLEYFMNNEEEVINICNEAGITIGNWPLRFISRND</sequence>
<dbReference type="RefSeq" id="WP_193844458.1">
    <property type="nucleotide sequence ID" value="NZ_PRDM01000001.1"/>
</dbReference>
<evidence type="ECO:0000259" key="1">
    <source>
        <dbReference type="Pfam" id="PF07728"/>
    </source>
</evidence>
<keyword evidence="3" id="KW-1185">Reference proteome</keyword>
<dbReference type="InterPro" id="IPR011704">
    <property type="entry name" value="ATPase_dyneun-rel_AAA"/>
</dbReference>